<proteinExistence type="predicted"/>
<organism evidence="1">
    <name type="scientific">Pelagibacter ubique</name>
    <dbReference type="NCBI Taxonomy" id="198252"/>
    <lineage>
        <taxon>Bacteria</taxon>
        <taxon>Pseudomonadati</taxon>
        <taxon>Pseudomonadota</taxon>
        <taxon>Alphaproteobacteria</taxon>
        <taxon>Candidatus Pelagibacterales</taxon>
        <taxon>Candidatus Pelagibacteraceae</taxon>
        <taxon>Candidatus Pelagibacter</taxon>
    </lineage>
</organism>
<protein>
    <recommendedName>
        <fullName evidence="2">DUF3572 domain-containing protein</fullName>
    </recommendedName>
</protein>
<reference evidence="1" key="1">
    <citation type="journal article" date="2008" name="ISME J.">
        <title>A rare SAR11 fosmid clone confirming genetic variability in the 'Candidatus Pelagibacter ubique' genome.</title>
        <authorList>
            <person name="Gilbert J.A."/>
            <person name="Muhling M."/>
            <person name="Joint I."/>
        </authorList>
    </citation>
    <scope>NUCLEOTIDE SEQUENCE</scope>
</reference>
<dbReference type="InterPro" id="IPR021955">
    <property type="entry name" value="DUF3572"/>
</dbReference>
<dbReference type="EMBL" id="EU410957">
    <property type="protein sequence ID" value="ACA21546.1"/>
    <property type="molecule type" value="Genomic_DNA"/>
</dbReference>
<evidence type="ECO:0008006" key="2">
    <source>
        <dbReference type="Google" id="ProtNLM"/>
    </source>
</evidence>
<dbReference type="Pfam" id="PF12096">
    <property type="entry name" value="DUF3572"/>
    <property type="match status" value="1"/>
</dbReference>
<sequence length="92" mass="9959">MTPHSAEIFALEALAWMAQDEDVLSLFLNASGSSVADLKAQAQSSEFLLAVLDFILLEDQWVLDCAESCHCDPNMIGLARQALPGGAIVHWT</sequence>
<evidence type="ECO:0000313" key="1">
    <source>
        <dbReference type="EMBL" id="ACA21546.1"/>
    </source>
</evidence>
<name>B1A0P7_PELUQ</name>
<dbReference type="AlphaFoldDB" id="B1A0P7"/>
<accession>B1A0P7</accession>